<dbReference type="Pfam" id="PF05175">
    <property type="entry name" value="MTS"/>
    <property type="match status" value="1"/>
</dbReference>
<evidence type="ECO:0000259" key="4">
    <source>
        <dbReference type="Pfam" id="PF05175"/>
    </source>
</evidence>
<dbReference type="InterPro" id="IPR004557">
    <property type="entry name" value="PrmC-related"/>
</dbReference>
<dbReference type="InterPro" id="IPR029063">
    <property type="entry name" value="SAM-dependent_MTases_sf"/>
</dbReference>
<dbReference type="GO" id="GO:0032259">
    <property type="term" value="P:methylation"/>
    <property type="evidence" value="ECO:0007669"/>
    <property type="project" value="UniProtKB-KW"/>
</dbReference>
<keyword evidence="1 5" id="KW-0489">Methyltransferase</keyword>
<dbReference type="GO" id="GO:0008757">
    <property type="term" value="F:S-adenosylmethionine-dependent methyltransferase activity"/>
    <property type="evidence" value="ECO:0007669"/>
    <property type="project" value="TreeGrafter"/>
</dbReference>
<protein>
    <submittedName>
        <fullName evidence="5">Methylase</fullName>
    </submittedName>
</protein>
<dbReference type="InterPro" id="IPR007848">
    <property type="entry name" value="Small_mtfrase_dom"/>
</dbReference>
<organism evidence="5">
    <name type="scientific">mine drainage metagenome</name>
    <dbReference type="NCBI Taxonomy" id="410659"/>
    <lineage>
        <taxon>unclassified sequences</taxon>
        <taxon>metagenomes</taxon>
        <taxon>ecological metagenomes</taxon>
    </lineage>
</organism>
<evidence type="ECO:0000313" key="5">
    <source>
        <dbReference type="EMBL" id="EQD59759.1"/>
    </source>
</evidence>
<sequence length="189" mass="20781">MIVDQIKIETCKGVYMPREDSYLLAEATEKYAKGRVLDLGTGSGINGIVAAKNGCSVTFADVSSIALACARHNANLNDVKGKFVSTNLFSNIKGKYNTIMFNPPYLHSKPIGVNSSNNGDDVAVDGGVDGRELINSFLNLYHNYVLEDHHVLLLESSLNRYEEDVNKYKAEVVGIKKFMFETLAVLKIV</sequence>
<reference evidence="5" key="1">
    <citation type="submission" date="2013-08" db="EMBL/GenBank/DDBJ databases">
        <authorList>
            <person name="Mendez C."/>
            <person name="Richter M."/>
            <person name="Ferrer M."/>
            <person name="Sanchez J."/>
        </authorList>
    </citation>
    <scope>NUCLEOTIDE SEQUENCE</scope>
</reference>
<dbReference type="PANTHER" id="PTHR45875">
    <property type="entry name" value="METHYLTRANSFERASE N6AMT1"/>
    <property type="match status" value="1"/>
</dbReference>
<feature type="domain" description="Methyltransferase small" evidence="4">
    <location>
        <begin position="21"/>
        <end position="108"/>
    </location>
</feature>
<keyword evidence="3" id="KW-0949">S-adenosyl-L-methionine</keyword>
<name>T1C386_9ZZZZ</name>
<dbReference type="SUPFAM" id="SSF53335">
    <property type="entry name" value="S-adenosyl-L-methionine-dependent methyltransferases"/>
    <property type="match status" value="1"/>
</dbReference>
<proteinExistence type="predicted"/>
<dbReference type="EMBL" id="AUZZ01002537">
    <property type="protein sequence ID" value="EQD59759.1"/>
    <property type="molecule type" value="Genomic_DNA"/>
</dbReference>
<gene>
    <name evidence="5" type="ORF">B2A_03807</name>
</gene>
<dbReference type="CDD" id="cd02440">
    <property type="entry name" value="AdoMet_MTases"/>
    <property type="match status" value="1"/>
</dbReference>
<comment type="caution">
    <text evidence="5">The sequence shown here is derived from an EMBL/GenBank/DDBJ whole genome shotgun (WGS) entry which is preliminary data.</text>
</comment>
<dbReference type="Gene3D" id="3.40.50.150">
    <property type="entry name" value="Vaccinia Virus protein VP39"/>
    <property type="match status" value="1"/>
</dbReference>
<dbReference type="PANTHER" id="PTHR45875:SF1">
    <property type="entry name" value="METHYLTRANSFERASE N6AMT1"/>
    <property type="match status" value="1"/>
</dbReference>
<evidence type="ECO:0000256" key="1">
    <source>
        <dbReference type="ARBA" id="ARBA00022603"/>
    </source>
</evidence>
<keyword evidence="2" id="KW-0808">Transferase</keyword>
<reference evidence="5" key="2">
    <citation type="journal article" date="2014" name="ISME J.">
        <title>Microbial stratification in low pH oxic and suboxic macroscopic growths along an acid mine drainage.</title>
        <authorList>
            <person name="Mendez-Garcia C."/>
            <person name="Mesa V."/>
            <person name="Sprenger R.R."/>
            <person name="Richter M."/>
            <person name="Diez M.S."/>
            <person name="Solano J."/>
            <person name="Bargiela R."/>
            <person name="Golyshina O.V."/>
            <person name="Manteca A."/>
            <person name="Ramos J.L."/>
            <person name="Gallego J.R."/>
            <person name="Llorente I."/>
            <person name="Martins Dos Santos V.A."/>
            <person name="Jensen O.N."/>
            <person name="Pelaez A.I."/>
            <person name="Sanchez J."/>
            <person name="Ferrer M."/>
        </authorList>
    </citation>
    <scope>NUCLEOTIDE SEQUENCE</scope>
</reference>
<evidence type="ECO:0000256" key="3">
    <source>
        <dbReference type="ARBA" id="ARBA00022691"/>
    </source>
</evidence>
<dbReference type="GO" id="GO:0008276">
    <property type="term" value="F:protein methyltransferase activity"/>
    <property type="evidence" value="ECO:0007669"/>
    <property type="project" value="TreeGrafter"/>
</dbReference>
<dbReference type="InterPro" id="IPR052190">
    <property type="entry name" value="Euk-Arch_PrmC-MTase"/>
</dbReference>
<dbReference type="AlphaFoldDB" id="T1C386"/>
<dbReference type="NCBIfam" id="TIGR00537">
    <property type="entry name" value="hemK_rel_arch"/>
    <property type="match status" value="1"/>
</dbReference>
<accession>T1C386</accession>
<dbReference type="GO" id="GO:0035657">
    <property type="term" value="C:eRF1 methyltransferase complex"/>
    <property type="evidence" value="ECO:0007669"/>
    <property type="project" value="TreeGrafter"/>
</dbReference>
<evidence type="ECO:0000256" key="2">
    <source>
        <dbReference type="ARBA" id="ARBA00022679"/>
    </source>
</evidence>